<proteinExistence type="predicted"/>
<evidence type="ECO:0008006" key="4">
    <source>
        <dbReference type="Google" id="ProtNLM"/>
    </source>
</evidence>
<dbReference type="EMBL" id="SZYD01000009">
    <property type="protein sequence ID" value="KAD5317896.1"/>
    <property type="molecule type" value="Genomic_DNA"/>
</dbReference>
<accession>A0A5N6NT73</accession>
<feature type="region of interest" description="Disordered" evidence="1">
    <location>
        <begin position="184"/>
        <end position="230"/>
    </location>
</feature>
<feature type="compositionally biased region" description="Low complexity" evidence="1">
    <location>
        <begin position="199"/>
        <end position="208"/>
    </location>
</feature>
<dbReference type="Proteomes" id="UP000326396">
    <property type="component" value="Linkage Group LG17"/>
</dbReference>
<organism evidence="2 3">
    <name type="scientific">Mikania micrantha</name>
    <name type="common">bitter vine</name>
    <dbReference type="NCBI Taxonomy" id="192012"/>
    <lineage>
        <taxon>Eukaryota</taxon>
        <taxon>Viridiplantae</taxon>
        <taxon>Streptophyta</taxon>
        <taxon>Embryophyta</taxon>
        <taxon>Tracheophyta</taxon>
        <taxon>Spermatophyta</taxon>
        <taxon>Magnoliopsida</taxon>
        <taxon>eudicotyledons</taxon>
        <taxon>Gunneridae</taxon>
        <taxon>Pentapetalae</taxon>
        <taxon>asterids</taxon>
        <taxon>campanulids</taxon>
        <taxon>Asterales</taxon>
        <taxon>Asteraceae</taxon>
        <taxon>Asteroideae</taxon>
        <taxon>Heliantheae alliance</taxon>
        <taxon>Eupatorieae</taxon>
        <taxon>Mikania</taxon>
    </lineage>
</organism>
<name>A0A5N6NT73_9ASTR</name>
<dbReference type="AlphaFoldDB" id="A0A5N6NT73"/>
<protein>
    <recommendedName>
        <fullName evidence="4">Reverse transcriptase Ty1/copia-type domain-containing protein</fullName>
    </recommendedName>
</protein>
<feature type="region of interest" description="Disordered" evidence="1">
    <location>
        <begin position="27"/>
        <end position="47"/>
    </location>
</feature>
<feature type="compositionally biased region" description="Basic residues" evidence="1">
    <location>
        <begin position="38"/>
        <end position="47"/>
    </location>
</feature>
<reference evidence="2 3" key="1">
    <citation type="submission" date="2019-05" db="EMBL/GenBank/DDBJ databases">
        <title>Mikania micrantha, genome provides insights into the molecular mechanism of rapid growth.</title>
        <authorList>
            <person name="Liu B."/>
        </authorList>
    </citation>
    <scope>NUCLEOTIDE SEQUENCE [LARGE SCALE GENOMIC DNA]</scope>
    <source>
        <strain evidence="2">NLD-2019</strain>
        <tissue evidence="2">Leaf</tissue>
    </source>
</reference>
<evidence type="ECO:0000313" key="3">
    <source>
        <dbReference type="Proteomes" id="UP000326396"/>
    </source>
</evidence>
<comment type="caution">
    <text evidence="2">The sequence shown here is derived from an EMBL/GenBank/DDBJ whole genome shotgun (WGS) entry which is preliminary data.</text>
</comment>
<feature type="compositionally biased region" description="Pro residues" evidence="1">
    <location>
        <begin position="184"/>
        <end position="198"/>
    </location>
</feature>
<evidence type="ECO:0000313" key="2">
    <source>
        <dbReference type="EMBL" id="KAD5317896.1"/>
    </source>
</evidence>
<dbReference type="OrthoDB" id="416394at2759"/>
<sequence length="346" mass="37645">MDVKTAFLNDDLDEEIYMKQPESFVLPGNEHNVTPRKFQSRNGRKRAQNNKIGLLGLTSGLGGTPDPKILPLAIHVDEEKGASSASPMRNDCRLYTPPPRLSSTRTICKPHFYPKTPLLRPKVEGSKTWKWKVITGAQRQPSPLVAAQTLLFRGTRGCSCHHLHDLGALEGAYACFTLSSLSFPPQPPQPASPSPPPQMASSTAASPTAEPPHRRHPSKSRPPTVASRVRPFHCVAPPTVASRVRPFHCVAPPPPSHLGFIVASHRLHERRPPPPSHLGLRKCCSPSSLLVQSTPGSIGGKGWSEIGEEANGGRWWLNGRRRRTIGEEASGGRWWLVDGGVGVGKA</sequence>
<gene>
    <name evidence="2" type="ORF">E3N88_17842</name>
</gene>
<keyword evidence="3" id="KW-1185">Reference proteome</keyword>
<evidence type="ECO:0000256" key="1">
    <source>
        <dbReference type="SAM" id="MobiDB-lite"/>
    </source>
</evidence>